<dbReference type="EMBL" id="AZCX01000001">
    <property type="protein sequence ID" value="KRK49510.1"/>
    <property type="molecule type" value="Genomic_DNA"/>
</dbReference>
<evidence type="ECO:0000313" key="6">
    <source>
        <dbReference type="EMBL" id="KRK49510.1"/>
    </source>
</evidence>
<keyword evidence="7" id="KW-1185">Reference proteome</keyword>
<comment type="subunit">
    <text evidence="5">RNAP is composed of a core of 2 alpha, a beta and a beta' subunit. The core is associated with a delta subunit, and at least one of epsilon or omega. When a sigma factor is associated with the core the holoenzyme is formed, which can initiate transcription.</text>
</comment>
<dbReference type="Gene3D" id="3.10.20.730">
    <property type="entry name" value="RNAP, epsilon subunit-like"/>
    <property type="match status" value="1"/>
</dbReference>
<comment type="catalytic activity">
    <reaction evidence="5">
        <text>RNA(n) + a ribonucleoside 5'-triphosphate = RNA(n+1) + diphosphate</text>
        <dbReference type="Rhea" id="RHEA:21248"/>
        <dbReference type="Rhea" id="RHEA-COMP:14527"/>
        <dbReference type="Rhea" id="RHEA-COMP:17342"/>
        <dbReference type="ChEBI" id="CHEBI:33019"/>
        <dbReference type="ChEBI" id="CHEBI:61557"/>
        <dbReference type="ChEBI" id="CHEBI:140395"/>
        <dbReference type="EC" id="2.7.7.6"/>
    </reaction>
</comment>
<proteinExistence type="inferred from homology"/>
<dbReference type="GO" id="GO:0000428">
    <property type="term" value="C:DNA-directed RNA polymerase complex"/>
    <property type="evidence" value="ECO:0007669"/>
    <property type="project" value="UniProtKB-KW"/>
</dbReference>
<dbReference type="Proteomes" id="UP000050911">
    <property type="component" value="Unassembled WGS sequence"/>
</dbReference>
<evidence type="ECO:0000256" key="3">
    <source>
        <dbReference type="ARBA" id="ARBA00022695"/>
    </source>
</evidence>
<sequence>MIFKVYYQEDQVRNPKRETTKSLFINADTEVQARALVTENTGHNIEFIEPLEGKFLEYEQQNPDYKLTEFNQ</sequence>
<evidence type="ECO:0000256" key="5">
    <source>
        <dbReference type="HAMAP-Rule" id="MF_01553"/>
    </source>
</evidence>
<evidence type="ECO:0000256" key="4">
    <source>
        <dbReference type="ARBA" id="ARBA00023163"/>
    </source>
</evidence>
<dbReference type="Pfam" id="PF07288">
    <property type="entry name" value="RpoY"/>
    <property type="match status" value="1"/>
</dbReference>
<dbReference type="AlphaFoldDB" id="A0A0R1HSV5"/>
<dbReference type="GO" id="GO:0006351">
    <property type="term" value="P:DNA-templated transcription"/>
    <property type="evidence" value="ECO:0007669"/>
    <property type="project" value="UniProtKB-UniRule"/>
</dbReference>
<evidence type="ECO:0000256" key="2">
    <source>
        <dbReference type="ARBA" id="ARBA00022679"/>
    </source>
</evidence>
<dbReference type="HAMAP" id="MF_01553">
    <property type="entry name" value="RNApol_bact_RpoY"/>
    <property type="match status" value="1"/>
</dbReference>
<protein>
    <recommendedName>
        <fullName evidence="5">DNA-directed RNA polymerase subunit epsilon</fullName>
        <shortName evidence="5">RNAP epsilon subunit</shortName>
        <ecNumber evidence="5">2.7.7.6</ecNumber>
    </recommendedName>
    <alternativeName>
        <fullName evidence="5">RNA polymerase epsilon subunit</fullName>
    </alternativeName>
    <alternativeName>
        <fullName evidence="5">Transcriptase subunit epsilon</fullName>
    </alternativeName>
</protein>
<keyword evidence="1 5" id="KW-0240">DNA-directed RNA polymerase</keyword>
<dbReference type="NCBIfam" id="NF010188">
    <property type="entry name" value="PRK13667.1"/>
    <property type="match status" value="1"/>
</dbReference>
<evidence type="ECO:0000313" key="7">
    <source>
        <dbReference type="Proteomes" id="UP000050911"/>
    </source>
</evidence>
<keyword evidence="2 5" id="KW-0808">Transferase</keyword>
<gene>
    <name evidence="5" type="primary">rpoY</name>
    <name evidence="6" type="ORF">FC96_GL000442</name>
</gene>
<dbReference type="RefSeq" id="WP_054659693.1">
    <property type="nucleotide sequence ID" value="NZ_AZCX01000001.1"/>
</dbReference>
<keyword evidence="4 5" id="KW-0804">Transcription</keyword>
<accession>A0A0R1HSV5</accession>
<comment type="caution">
    <text evidence="6">The sequence shown here is derived from an EMBL/GenBank/DDBJ whole genome shotgun (WGS) entry which is preliminary data.</text>
</comment>
<keyword evidence="3 5" id="KW-0548">Nucleotidyltransferase</keyword>
<dbReference type="EC" id="2.7.7.6" evidence="5"/>
<evidence type="ECO:0000256" key="1">
    <source>
        <dbReference type="ARBA" id="ARBA00022478"/>
    </source>
</evidence>
<dbReference type="PATRIC" id="fig|1302272.5.peg.439"/>
<comment type="function">
    <text evidence="5">A non-essential component of RNA polymerase (RNAP).</text>
</comment>
<reference evidence="6 7" key="1">
    <citation type="journal article" date="2015" name="Genome Announc.">
        <title>Expanding the biotechnology potential of lactobacilli through comparative genomics of 213 strains and associated genera.</title>
        <authorList>
            <person name="Sun Z."/>
            <person name="Harris H.M."/>
            <person name="McCann A."/>
            <person name="Guo C."/>
            <person name="Argimon S."/>
            <person name="Zhang W."/>
            <person name="Yang X."/>
            <person name="Jeffery I.B."/>
            <person name="Cooney J.C."/>
            <person name="Kagawa T.F."/>
            <person name="Liu W."/>
            <person name="Song Y."/>
            <person name="Salvetti E."/>
            <person name="Wrobel A."/>
            <person name="Rasinkangas P."/>
            <person name="Parkhill J."/>
            <person name="Rea M.C."/>
            <person name="O'Sullivan O."/>
            <person name="Ritari J."/>
            <person name="Douillard F.P."/>
            <person name="Paul Ross R."/>
            <person name="Yang R."/>
            <person name="Briner A.E."/>
            <person name="Felis G.E."/>
            <person name="de Vos W.M."/>
            <person name="Barrangou R."/>
            <person name="Klaenhammer T.R."/>
            <person name="Caufield P.W."/>
            <person name="Cui Y."/>
            <person name="Zhang H."/>
            <person name="O'Toole P.W."/>
        </authorList>
    </citation>
    <scope>NUCLEOTIDE SEQUENCE [LARGE SCALE GENOMIC DNA]</scope>
    <source>
        <strain evidence="6 7">JCM 15530</strain>
    </source>
</reference>
<dbReference type="GO" id="GO:0003899">
    <property type="term" value="F:DNA-directed RNA polymerase activity"/>
    <property type="evidence" value="ECO:0007669"/>
    <property type="project" value="UniProtKB-UniRule"/>
</dbReference>
<dbReference type="GO" id="GO:0003677">
    <property type="term" value="F:DNA binding"/>
    <property type="evidence" value="ECO:0007669"/>
    <property type="project" value="UniProtKB-UniRule"/>
</dbReference>
<organism evidence="6 7">
    <name type="scientific">Secundilactobacillus kimchicus JCM 15530</name>
    <dbReference type="NCBI Taxonomy" id="1302272"/>
    <lineage>
        <taxon>Bacteria</taxon>
        <taxon>Bacillati</taxon>
        <taxon>Bacillota</taxon>
        <taxon>Bacilli</taxon>
        <taxon>Lactobacillales</taxon>
        <taxon>Lactobacillaceae</taxon>
        <taxon>Secundilactobacillus</taxon>
    </lineage>
</organism>
<dbReference type="OrthoDB" id="2147503at2"/>
<dbReference type="InterPro" id="IPR009907">
    <property type="entry name" value="RpoY"/>
</dbReference>
<comment type="similarity">
    <text evidence="5">Belongs to the RNA polymerase subunit epsilon family.</text>
</comment>
<name>A0A0R1HSV5_9LACO</name>
<dbReference type="STRING" id="1302272.FC96_GL000442"/>